<protein>
    <submittedName>
        <fullName evidence="1">Uncharacterized protein</fullName>
    </submittedName>
</protein>
<sequence length="171" mass="19754">MFLQTRQWWKGYRIKGKDSETNSERLHHIALIFKNKAESNLKSVADRHWSDGALEADLRRADYIAKQRAMEDALMSLEVAENVDDRRKKQVKQDVISITHQRMKVKSLKTIFQTMEELVLKRCSLGSYWGLCVQHDTHAEIAGTRYESWSSFPPLPVEVVIAADLTRPDPA</sequence>
<evidence type="ECO:0000313" key="1">
    <source>
        <dbReference type="EMBL" id="KAI3782237.1"/>
    </source>
</evidence>
<proteinExistence type="predicted"/>
<comment type="caution">
    <text evidence="1">The sequence shown here is derived from an EMBL/GenBank/DDBJ whole genome shotgun (WGS) entry which is preliminary data.</text>
</comment>
<gene>
    <name evidence="1" type="ORF">L2E82_12276</name>
</gene>
<evidence type="ECO:0000313" key="2">
    <source>
        <dbReference type="Proteomes" id="UP001055811"/>
    </source>
</evidence>
<keyword evidence="2" id="KW-1185">Reference proteome</keyword>
<reference evidence="1 2" key="2">
    <citation type="journal article" date="2022" name="Mol. Ecol. Resour.">
        <title>The genomes of chicory, endive, great burdock and yacon provide insights into Asteraceae paleo-polyploidization history and plant inulin production.</title>
        <authorList>
            <person name="Fan W."/>
            <person name="Wang S."/>
            <person name="Wang H."/>
            <person name="Wang A."/>
            <person name="Jiang F."/>
            <person name="Liu H."/>
            <person name="Zhao H."/>
            <person name="Xu D."/>
            <person name="Zhang Y."/>
        </authorList>
    </citation>
    <scope>NUCLEOTIDE SEQUENCE [LARGE SCALE GENOMIC DNA]</scope>
    <source>
        <strain evidence="2">cv. Punajuju</strain>
        <tissue evidence="1">Leaves</tissue>
    </source>
</reference>
<reference evidence="2" key="1">
    <citation type="journal article" date="2022" name="Mol. Ecol. Resour.">
        <title>The genomes of chicory, endive, great burdock and yacon provide insights into Asteraceae palaeo-polyploidization history and plant inulin production.</title>
        <authorList>
            <person name="Fan W."/>
            <person name="Wang S."/>
            <person name="Wang H."/>
            <person name="Wang A."/>
            <person name="Jiang F."/>
            <person name="Liu H."/>
            <person name="Zhao H."/>
            <person name="Xu D."/>
            <person name="Zhang Y."/>
        </authorList>
    </citation>
    <scope>NUCLEOTIDE SEQUENCE [LARGE SCALE GENOMIC DNA]</scope>
    <source>
        <strain evidence="2">cv. Punajuju</strain>
    </source>
</reference>
<dbReference type="EMBL" id="CM042010">
    <property type="protein sequence ID" value="KAI3782237.1"/>
    <property type="molecule type" value="Genomic_DNA"/>
</dbReference>
<name>A0ACB9GFT6_CICIN</name>
<dbReference type="Proteomes" id="UP001055811">
    <property type="component" value="Linkage Group LG02"/>
</dbReference>
<accession>A0ACB9GFT6</accession>
<organism evidence="1 2">
    <name type="scientific">Cichorium intybus</name>
    <name type="common">Chicory</name>
    <dbReference type="NCBI Taxonomy" id="13427"/>
    <lineage>
        <taxon>Eukaryota</taxon>
        <taxon>Viridiplantae</taxon>
        <taxon>Streptophyta</taxon>
        <taxon>Embryophyta</taxon>
        <taxon>Tracheophyta</taxon>
        <taxon>Spermatophyta</taxon>
        <taxon>Magnoliopsida</taxon>
        <taxon>eudicotyledons</taxon>
        <taxon>Gunneridae</taxon>
        <taxon>Pentapetalae</taxon>
        <taxon>asterids</taxon>
        <taxon>campanulids</taxon>
        <taxon>Asterales</taxon>
        <taxon>Asteraceae</taxon>
        <taxon>Cichorioideae</taxon>
        <taxon>Cichorieae</taxon>
        <taxon>Cichoriinae</taxon>
        <taxon>Cichorium</taxon>
    </lineage>
</organism>